<dbReference type="PROSITE" id="PS51257">
    <property type="entry name" value="PROKAR_LIPOPROTEIN"/>
    <property type="match status" value="1"/>
</dbReference>
<organism evidence="1 2">
    <name type="scientific">Flavobacterium noncentrifugens</name>
    <dbReference type="NCBI Taxonomy" id="1128970"/>
    <lineage>
        <taxon>Bacteria</taxon>
        <taxon>Pseudomonadati</taxon>
        <taxon>Bacteroidota</taxon>
        <taxon>Flavobacteriia</taxon>
        <taxon>Flavobacteriales</taxon>
        <taxon>Flavobacteriaceae</taxon>
        <taxon>Flavobacterium</taxon>
    </lineage>
</organism>
<name>A0A1G8Y645_9FLAO</name>
<protein>
    <submittedName>
        <fullName evidence="1">Uncharacterized protein</fullName>
    </submittedName>
</protein>
<dbReference type="RefSeq" id="WP_091395219.1">
    <property type="nucleotide sequence ID" value="NZ_BKAI01000020.1"/>
</dbReference>
<keyword evidence="2" id="KW-1185">Reference proteome</keyword>
<gene>
    <name evidence="1" type="ORF">SAMN04487935_2207</name>
</gene>
<sequence>MKKTIWCREAFILLWVCGMTGCQEKPENLPVRTPIRSTSNVMMPAMNGNAAEIVIADGAVVYLCKSAGAKCYHLKRDCRGLKRCRHMVEESDKETAENIGLTMCSYEN</sequence>
<dbReference type="EMBL" id="FNEZ01000003">
    <property type="protein sequence ID" value="SDJ98339.1"/>
    <property type="molecule type" value="Genomic_DNA"/>
</dbReference>
<dbReference type="STRING" id="1128970.SAMN04487935_2207"/>
<evidence type="ECO:0000313" key="2">
    <source>
        <dbReference type="Proteomes" id="UP000199580"/>
    </source>
</evidence>
<dbReference type="Proteomes" id="UP000199580">
    <property type="component" value="Unassembled WGS sequence"/>
</dbReference>
<dbReference type="AlphaFoldDB" id="A0A1G8Y645"/>
<dbReference type="OrthoDB" id="885042at2"/>
<reference evidence="1 2" key="1">
    <citation type="submission" date="2016-10" db="EMBL/GenBank/DDBJ databases">
        <authorList>
            <person name="de Groot N.N."/>
        </authorList>
    </citation>
    <scope>NUCLEOTIDE SEQUENCE [LARGE SCALE GENOMIC DNA]</scope>
    <source>
        <strain evidence="1 2">CGMCC 1.10076</strain>
    </source>
</reference>
<evidence type="ECO:0000313" key="1">
    <source>
        <dbReference type="EMBL" id="SDJ98339.1"/>
    </source>
</evidence>
<proteinExistence type="predicted"/>
<accession>A0A1G8Y645</accession>